<dbReference type="PANTHER" id="PTHR36234">
    <property type="entry name" value="LYSYL ENDOPEPTIDASE"/>
    <property type="match status" value="1"/>
</dbReference>
<evidence type="ECO:0000313" key="2">
    <source>
        <dbReference type="Proteomes" id="UP000551709"/>
    </source>
</evidence>
<sequence length="374" mass="40747">MLEVDLKPARTFSPGELEQVTEAIVESFDLGELTRALRFKWGMVLANFVNTQQGFYGAVGELVAWTERRKKTVELVALACAERPDHATLCQLAQACGLSVPAIEQKYDLSKPLPPKPAGLEAMVARHSRLVDYARFLSRFMSFGDRVCRIETPYMLGTGFLVASDLVLTNFHVVEEVIHTPSQGEQVVCSFDYRSGSNLEESAPKKKSGKHKKARPTVCQLASQWLVAKSSYAKSDIGEPGEAGAGELDYALLRLAEPIGKTPGMNAEERGWFSLAPEGALLAVRDFVVVPQHPDGETLSVAWGNVLAFNSTATRVRYDAITDNGSSGSPCFTADLDIFGLHHATDTANRPTFNQAVPLNLIAADLKAKNIAIH</sequence>
<dbReference type="InterPro" id="IPR043504">
    <property type="entry name" value="Peptidase_S1_PA_chymotrypsin"/>
</dbReference>
<organism evidence="1 2">
    <name type="scientific">Bradyrhizobium barranii subsp. apii</name>
    <dbReference type="NCBI Taxonomy" id="2819348"/>
    <lineage>
        <taxon>Bacteria</taxon>
        <taxon>Pseudomonadati</taxon>
        <taxon>Pseudomonadota</taxon>
        <taxon>Alphaproteobacteria</taxon>
        <taxon>Hyphomicrobiales</taxon>
        <taxon>Nitrobacteraceae</taxon>
        <taxon>Bradyrhizobium</taxon>
        <taxon>Bradyrhizobium barranii</taxon>
    </lineage>
</organism>
<dbReference type="Proteomes" id="UP000551709">
    <property type="component" value="Chromosome"/>
</dbReference>
<dbReference type="GO" id="GO:0006508">
    <property type="term" value="P:proteolysis"/>
    <property type="evidence" value="ECO:0007669"/>
    <property type="project" value="UniProtKB-KW"/>
</dbReference>
<dbReference type="InterPro" id="IPR045430">
    <property type="entry name" value="EAD1"/>
</dbReference>
<keyword evidence="1" id="KW-0645">Protease</keyword>
<dbReference type="Pfam" id="PF19955">
    <property type="entry name" value="EAD1"/>
    <property type="match status" value="1"/>
</dbReference>
<evidence type="ECO:0000313" key="1">
    <source>
        <dbReference type="EMBL" id="UPT88421.1"/>
    </source>
</evidence>
<proteinExistence type="predicted"/>
<dbReference type="EMBL" id="CP096255">
    <property type="protein sequence ID" value="UPT88421.1"/>
    <property type="molecule type" value="Genomic_DNA"/>
</dbReference>
<keyword evidence="1" id="KW-0378">Hydrolase</keyword>
<dbReference type="RefSeq" id="WP_166104893.1">
    <property type="nucleotide sequence ID" value="NZ_CP096255.1"/>
</dbReference>
<accession>A0A8T5VQM0</accession>
<dbReference type="InterPro" id="IPR009003">
    <property type="entry name" value="Peptidase_S1_PA"/>
</dbReference>
<name>A0A8T5VQM0_9BRAD</name>
<protein>
    <submittedName>
        <fullName evidence="1">Serine protease</fullName>
    </submittedName>
</protein>
<dbReference type="PANTHER" id="PTHR36234:SF5">
    <property type="entry name" value="LYSYL ENDOPEPTIDASE"/>
    <property type="match status" value="1"/>
</dbReference>
<dbReference type="GO" id="GO:0008233">
    <property type="term" value="F:peptidase activity"/>
    <property type="evidence" value="ECO:0007669"/>
    <property type="project" value="UniProtKB-KW"/>
</dbReference>
<reference evidence="1" key="1">
    <citation type="journal article" date="2017" name="Syst. Appl. Microbiol.">
        <title>Soybeans inoculated with root zone soils of Canadian native legumes harbour diverse and novel Bradyrhizobium spp. that possess agricultural potential.</title>
        <authorList>
            <person name="Bromfield E.S.P."/>
            <person name="Cloutier S."/>
            <person name="Tambong J.T."/>
            <person name="Tran Thi T.V."/>
        </authorList>
    </citation>
    <scope>NUCLEOTIDE SEQUENCE</scope>
    <source>
        <strain evidence="1">1S5</strain>
    </source>
</reference>
<dbReference type="AlphaFoldDB" id="A0A8T5VQM0"/>
<dbReference type="SUPFAM" id="SSF50494">
    <property type="entry name" value="Trypsin-like serine proteases"/>
    <property type="match status" value="1"/>
</dbReference>
<dbReference type="Pfam" id="PF13365">
    <property type="entry name" value="Trypsin_2"/>
    <property type="match status" value="1"/>
</dbReference>
<reference evidence="1" key="2">
    <citation type="submission" date="2022-04" db="EMBL/GenBank/DDBJ databases">
        <authorList>
            <person name="Bromfield E.S.P."/>
            <person name="Cloutier S."/>
        </authorList>
    </citation>
    <scope>NUCLEOTIDE SEQUENCE</scope>
    <source>
        <strain evidence="1">1S5</strain>
    </source>
</reference>
<gene>
    <name evidence="1" type="ORF">HAP41_0000004615</name>
</gene>
<dbReference type="Gene3D" id="2.40.10.10">
    <property type="entry name" value="Trypsin-like serine proteases"/>
    <property type="match status" value="2"/>
</dbReference>